<evidence type="ECO:0000259" key="1">
    <source>
        <dbReference type="Pfam" id="PF06114"/>
    </source>
</evidence>
<dbReference type="AlphaFoldDB" id="A0A162LWX5"/>
<evidence type="ECO:0000313" key="3">
    <source>
        <dbReference type="EMBL" id="KYO57450.1"/>
    </source>
</evidence>
<dbReference type="Proteomes" id="UP000075787">
    <property type="component" value="Unassembled WGS sequence"/>
</dbReference>
<dbReference type="InterPro" id="IPR052345">
    <property type="entry name" value="Rad_response_metalloprotease"/>
</dbReference>
<dbReference type="EMBL" id="DMAI01000159">
    <property type="protein sequence ID" value="HAE47819.1"/>
    <property type="molecule type" value="Genomic_DNA"/>
</dbReference>
<dbReference type="GeneID" id="97244170"/>
<dbReference type="Proteomes" id="UP000257706">
    <property type="component" value="Unassembled WGS sequence"/>
</dbReference>
<evidence type="ECO:0000313" key="2">
    <source>
        <dbReference type="EMBL" id="HAE47819.1"/>
    </source>
</evidence>
<dbReference type="Pfam" id="PF06114">
    <property type="entry name" value="Peptidase_M78"/>
    <property type="match status" value="1"/>
</dbReference>
<accession>A0A162LWX5</accession>
<reference evidence="2 5" key="2">
    <citation type="journal article" date="2018" name="Nat. Biotechnol.">
        <title>A standardized bacterial taxonomy based on genome phylogeny substantially revises the tree of life.</title>
        <authorList>
            <person name="Parks D.H."/>
            <person name="Chuvochina M."/>
            <person name="Waite D.W."/>
            <person name="Rinke C."/>
            <person name="Skarshewski A."/>
            <person name="Chaumeil P.A."/>
            <person name="Hugenholtz P."/>
        </authorList>
    </citation>
    <scope>NUCLEOTIDE SEQUENCE [LARGE SCALE GENOMIC DNA]</scope>
    <source>
        <strain evidence="2">UBA8739</strain>
    </source>
</reference>
<sequence>MIEDAVREWPAALDAPVTADVAVPDVVSRHQQSAPVKIVALARDLGLRVWTEPLPESLSGKLVRDAERGGPSGWAIVVNARHVKVRRRFTIAHEIAHFLLHRDVATGGVQDDAFYRSHLSGAIETEANRFAAQLLMPWPLIRALNSEGVTEIRDLATRLEVSETAMRIRLGLPT</sequence>
<dbReference type="PANTHER" id="PTHR43236:SF2">
    <property type="entry name" value="BLL0069 PROTEIN"/>
    <property type="match status" value="1"/>
</dbReference>
<name>A0A162LWX5_9PROT</name>
<dbReference type="PANTHER" id="PTHR43236">
    <property type="entry name" value="ANTITOXIN HIGA1"/>
    <property type="match status" value="1"/>
</dbReference>
<protein>
    <submittedName>
        <fullName evidence="2">ImmA/IrrE family metallo-endopeptidase</fullName>
    </submittedName>
</protein>
<proteinExistence type="predicted"/>
<dbReference type="OrthoDB" id="9794834at2"/>
<feature type="domain" description="IrrE N-terminal-like" evidence="1">
    <location>
        <begin position="43"/>
        <end position="170"/>
    </location>
</feature>
<reference evidence="3 4" key="1">
    <citation type="submission" date="2015-12" db="EMBL/GenBank/DDBJ databases">
        <title>Genome sequence of Tistrella mobilis MCCC 1A02139.</title>
        <authorList>
            <person name="Lu L."/>
            <person name="Lai Q."/>
            <person name="Shao Z."/>
            <person name="Qian P."/>
        </authorList>
    </citation>
    <scope>NUCLEOTIDE SEQUENCE [LARGE SCALE GENOMIC DNA]</scope>
    <source>
        <strain evidence="3 4">MCCC 1A02139</strain>
    </source>
</reference>
<comment type="caution">
    <text evidence="3">The sequence shown here is derived from an EMBL/GenBank/DDBJ whole genome shotgun (WGS) entry which is preliminary data.</text>
</comment>
<dbReference type="RefSeq" id="WP_062761497.1">
    <property type="nucleotide sequence ID" value="NZ_CP121013.1"/>
</dbReference>
<dbReference type="InterPro" id="IPR010359">
    <property type="entry name" value="IrrE_HExxH"/>
</dbReference>
<gene>
    <name evidence="3" type="ORF">AUP44_20050</name>
    <name evidence="2" type="ORF">DCK97_10405</name>
</gene>
<dbReference type="EMBL" id="LPZR01000022">
    <property type="protein sequence ID" value="KYO57450.1"/>
    <property type="molecule type" value="Genomic_DNA"/>
</dbReference>
<evidence type="ECO:0000313" key="4">
    <source>
        <dbReference type="Proteomes" id="UP000075787"/>
    </source>
</evidence>
<organism evidence="3 4">
    <name type="scientific">Tistrella mobilis</name>
    <dbReference type="NCBI Taxonomy" id="171437"/>
    <lineage>
        <taxon>Bacteria</taxon>
        <taxon>Pseudomonadati</taxon>
        <taxon>Pseudomonadota</taxon>
        <taxon>Alphaproteobacteria</taxon>
        <taxon>Geminicoccales</taxon>
        <taxon>Geminicoccaceae</taxon>
        <taxon>Tistrella</taxon>
    </lineage>
</organism>
<evidence type="ECO:0000313" key="5">
    <source>
        <dbReference type="Proteomes" id="UP000257706"/>
    </source>
</evidence>
<dbReference type="Gene3D" id="1.10.10.2910">
    <property type="match status" value="1"/>
</dbReference>